<dbReference type="AlphaFoldDB" id="A0A2P8HGV0"/>
<organism evidence="1 2">
    <name type="scientific">Chitinophaga niastensis</name>
    <dbReference type="NCBI Taxonomy" id="536980"/>
    <lineage>
        <taxon>Bacteria</taxon>
        <taxon>Pseudomonadati</taxon>
        <taxon>Bacteroidota</taxon>
        <taxon>Chitinophagia</taxon>
        <taxon>Chitinophagales</taxon>
        <taxon>Chitinophagaceae</taxon>
        <taxon>Chitinophaga</taxon>
    </lineage>
</organism>
<comment type="caution">
    <text evidence="1">The sequence shown here is derived from an EMBL/GenBank/DDBJ whole genome shotgun (WGS) entry which is preliminary data.</text>
</comment>
<evidence type="ECO:0000313" key="1">
    <source>
        <dbReference type="EMBL" id="PSL45444.1"/>
    </source>
</evidence>
<keyword evidence="2" id="KW-1185">Reference proteome</keyword>
<dbReference type="EMBL" id="PYAW01000004">
    <property type="protein sequence ID" value="PSL45444.1"/>
    <property type="molecule type" value="Genomic_DNA"/>
</dbReference>
<reference evidence="1 2" key="1">
    <citation type="submission" date="2018-03" db="EMBL/GenBank/DDBJ databases">
        <title>Genomic Encyclopedia of Archaeal and Bacterial Type Strains, Phase II (KMG-II): from individual species to whole genera.</title>
        <authorList>
            <person name="Goeker M."/>
        </authorList>
    </citation>
    <scope>NUCLEOTIDE SEQUENCE [LARGE SCALE GENOMIC DNA]</scope>
    <source>
        <strain evidence="1 2">DSM 24859</strain>
    </source>
</reference>
<dbReference type="Proteomes" id="UP000240971">
    <property type="component" value="Unassembled WGS sequence"/>
</dbReference>
<sequence length="62" mass="6973">MCGASLLETVREKSATGAILDFRIMSGDENSSINANKKAVRDMFEQLLKLDRNAFNLYVFTK</sequence>
<name>A0A2P8HGV0_CHINA</name>
<proteinExistence type="predicted"/>
<accession>A0A2P8HGV0</accession>
<gene>
    <name evidence="1" type="ORF">CLV51_104146</name>
</gene>
<protein>
    <submittedName>
        <fullName evidence="1">Uncharacterized protein</fullName>
    </submittedName>
</protein>
<evidence type="ECO:0000313" key="2">
    <source>
        <dbReference type="Proteomes" id="UP000240971"/>
    </source>
</evidence>